<feature type="non-terminal residue" evidence="8">
    <location>
        <position position="176"/>
    </location>
</feature>
<dbReference type="PANTHER" id="PTHR43098">
    <property type="entry name" value="L-ORNITHINE N(5)-MONOOXYGENASE-RELATED"/>
    <property type="match status" value="1"/>
</dbReference>
<evidence type="ECO:0000256" key="6">
    <source>
        <dbReference type="ARBA" id="ARBA00023002"/>
    </source>
</evidence>
<dbReference type="Gene3D" id="3.50.50.60">
    <property type="entry name" value="FAD/NAD(P)-binding domain"/>
    <property type="match status" value="1"/>
</dbReference>
<sequence>MVNTQQGEQSAGAGSSEEIERFDAIVIGAGVTGLYALYRLRQLGLTAKSFEEGSGVGGTWFWNRYPGCRFDSESYTYGYSFSDELLQEWDWKEHYSGQPENERYLNYVADKFDLRRDIRLNSRVMTAVFDEDANQWEVVMEDGHRARGKFLLTSVGILSAGYVPEFDGKETFQGVS</sequence>
<dbReference type="SUPFAM" id="SSF51905">
    <property type="entry name" value="FAD/NAD(P)-binding domain"/>
    <property type="match status" value="1"/>
</dbReference>
<dbReference type="PANTHER" id="PTHR43098:SF3">
    <property type="entry name" value="L-ORNITHINE N(5)-MONOOXYGENASE-RELATED"/>
    <property type="match status" value="1"/>
</dbReference>
<gene>
    <name evidence="8" type="ORF">METZ01_LOCUS34440</name>
</gene>
<evidence type="ECO:0000256" key="1">
    <source>
        <dbReference type="ARBA" id="ARBA00001974"/>
    </source>
</evidence>
<organism evidence="8">
    <name type="scientific">marine metagenome</name>
    <dbReference type="NCBI Taxonomy" id="408172"/>
    <lineage>
        <taxon>unclassified sequences</taxon>
        <taxon>metagenomes</taxon>
        <taxon>ecological metagenomes</taxon>
    </lineage>
</organism>
<comment type="cofactor">
    <cofactor evidence="1">
        <name>FAD</name>
        <dbReference type="ChEBI" id="CHEBI:57692"/>
    </cofactor>
</comment>
<protein>
    <recommendedName>
        <fullName evidence="9">FAD/NAD(P)-binding domain-containing protein</fullName>
    </recommendedName>
</protein>
<keyword evidence="3" id="KW-0285">Flavoprotein</keyword>
<keyword evidence="4" id="KW-0274">FAD</keyword>
<evidence type="ECO:0000256" key="2">
    <source>
        <dbReference type="ARBA" id="ARBA00010139"/>
    </source>
</evidence>
<dbReference type="GO" id="GO:0004497">
    <property type="term" value="F:monooxygenase activity"/>
    <property type="evidence" value="ECO:0007669"/>
    <property type="project" value="UniProtKB-KW"/>
</dbReference>
<name>A0A381QQE9_9ZZZZ</name>
<proteinExistence type="inferred from homology"/>
<evidence type="ECO:0000256" key="5">
    <source>
        <dbReference type="ARBA" id="ARBA00022857"/>
    </source>
</evidence>
<dbReference type="AlphaFoldDB" id="A0A381QQE9"/>
<evidence type="ECO:0000256" key="7">
    <source>
        <dbReference type="ARBA" id="ARBA00023033"/>
    </source>
</evidence>
<dbReference type="InterPro" id="IPR050775">
    <property type="entry name" value="FAD-binding_Monooxygenases"/>
</dbReference>
<evidence type="ECO:0000256" key="4">
    <source>
        <dbReference type="ARBA" id="ARBA00022827"/>
    </source>
</evidence>
<keyword evidence="6" id="KW-0560">Oxidoreductase</keyword>
<dbReference type="InterPro" id="IPR036188">
    <property type="entry name" value="FAD/NAD-bd_sf"/>
</dbReference>
<keyword evidence="5" id="KW-0521">NADP</keyword>
<comment type="similarity">
    <text evidence="2">Belongs to the FAD-binding monooxygenase family.</text>
</comment>
<evidence type="ECO:0000313" key="8">
    <source>
        <dbReference type="EMBL" id="SUZ81586.1"/>
    </source>
</evidence>
<dbReference type="EMBL" id="UINC01001473">
    <property type="protein sequence ID" value="SUZ81586.1"/>
    <property type="molecule type" value="Genomic_DNA"/>
</dbReference>
<dbReference type="Pfam" id="PF13450">
    <property type="entry name" value="NAD_binding_8"/>
    <property type="match status" value="1"/>
</dbReference>
<keyword evidence="7" id="KW-0503">Monooxygenase</keyword>
<reference evidence="8" key="1">
    <citation type="submission" date="2018-05" db="EMBL/GenBank/DDBJ databases">
        <authorList>
            <person name="Lanie J.A."/>
            <person name="Ng W.-L."/>
            <person name="Kazmierczak K.M."/>
            <person name="Andrzejewski T.M."/>
            <person name="Davidsen T.M."/>
            <person name="Wayne K.J."/>
            <person name="Tettelin H."/>
            <person name="Glass J.I."/>
            <person name="Rusch D."/>
            <person name="Podicherti R."/>
            <person name="Tsui H.-C.T."/>
            <person name="Winkler M.E."/>
        </authorList>
    </citation>
    <scope>NUCLEOTIDE SEQUENCE</scope>
</reference>
<accession>A0A381QQE9</accession>
<evidence type="ECO:0000256" key="3">
    <source>
        <dbReference type="ARBA" id="ARBA00022630"/>
    </source>
</evidence>
<evidence type="ECO:0008006" key="9">
    <source>
        <dbReference type="Google" id="ProtNLM"/>
    </source>
</evidence>